<dbReference type="AlphaFoldDB" id="A0A3S3R367"/>
<proteinExistence type="predicted"/>
<name>A0A3S3R367_9BACT</name>
<dbReference type="Proteomes" id="UP000286862">
    <property type="component" value="Unassembled WGS sequence"/>
</dbReference>
<evidence type="ECO:0000256" key="1">
    <source>
        <dbReference type="SAM" id="MobiDB-lite"/>
    </source>
</evidence>
<accession>A0A3S3R367</accession>
<gene>
    <name evidence="2" type="ORF">VT99_10281</name>
</gene>
<reference evidence="2 3" key="1">
    <citation type="submission" date="2017-01" db="EMBL/GenBank/DDBJ databases">
        <title>The cable genome- insights into the physiology and evolution of filamentous bacteria capable of sulfide oxidation via long distance electron transfer.</title>
        <authorList>
            <person name="Schreiber L."/>
            <person name="Bjerg J.T."/>
            <person name="Boggild A."/>
            <person name="Van De Vossenberg J."/>
            <person name="Meysman F."/>
            <person name="Nielsen L.P."/>
            <person name="Schramm A."/>
            <person name="Kjeldsen K.U."/>
        </authorList>
    </citation>
    <scope>NUCLEOTIDE SEQUENCE [LARGE SCALE GENOMIC DNA]</scope>
    <source>
        <strain evidence="2">A2</strain>
    </source>
</reference>
<feature type="region of interest" description="Disordered" evidence="1">
    <location>
        <begin position="209"/>
        <end position="232"/>
    </location>
</feature>
<evidence type="ECO:0000313" key="2">
    <source>
        <dbReference type="EMBL" id="RWX49077.1"/>
    </source>
</evidence>
<organism evidence="2 3">
    <name type="scientific">Candidatus Electrothrix marina</name>
    <dbReference type="NCBI Taxonomy" id="1859130"/>
    <lineage>
        <taxon>Bacteria</taxon>
        <taxon>Pseudomonadati</taxon>
        <taxon>Thermodesulfobacteriota</taxon>
        <taxon>Desulfobulbia</taxon>
        <taxon>Desulfobulbales</taxon>
        <taxon>Desulfobulbaceae</taxon>
        <taxon>Candidatus Electrothrix</taxon>
    </lineage>
</organism>
<evidence type="ECO:0000313" key="3">
    <source>
        <dbReference type="Proteomes" id="UP000286862"/>
    </source>
</evidence>
<protein>
    <submittedName>
        <fullName evidence="2">Uncharacterized protein</fullName>
    </submittedName>
</protein>
<sequence length="328" mass="38625">MKIEIAENMVYSYLKHVECCRIIQTNWKTSGKWKTTEYDEREARKLFKKLKSSESFKKIFRKNNFDQLIKQAEIDVVGINTAEDSIFGIDVAFHISGLNYNGPEESIRKVFMKIFRTILIMQTYFSGFDKYNSFFVAPKISDRIVNEIKTLLKEAELIINEEMISINLISNDEFYETIFDPLITSFKEEHDTGELFSRAIKLVELDPRRTNGSSSISKQKTQPTSSGKRTENGMRIGQFVQYHMRKLHENGTLTEKDIANLQDKGFSKNVLNQNIEVLRFSEKGIKGKDGRNRYYARELFFKKYRLSSQWVEYHWEPFLVWLETVTKR</sequence>
<dbReference type="EMBL" id="MTKQ01000028">
    <property type="protein sequence ID" value="RWX49077.1"/>
    <property type="molecule type" value="Genomic_DNA"/>
</dbReference>
<comment type="caution">
    <text evidence="2">The sequence shown here is derived from an EMBL/GenBank/DDBJ whole genome shotgun (WGS) entry which is preliminary data.</text>
</comment>
<feature type="compositionally biased region" description="Polar residues" evidence="1">
    <location>
        <begin position="210"/>
        <end position="227"/>
    </location>
</feature>